<feature type="transmembrane region" description="Helical" evidence="8">
    <location>
        <begin position="116"/>
        <end position="132"/>
    </location>
</feature>
<feature type="transmembrane region" description="Helical" evidence="8">
    <location>
        <begin position="36"/>
        <end position="56"/>
    </location>
</feature>
<accession>X1QLA9</accession>
<evidence type="ECO:0000256" key="1">
    <source>
        <dbReference type="ARBA" id="ARBA00004141"/>
    </source>
</evidence>
<dbReference type="EMBL" id="BARV01024080">
    <property type="protein sequence ID" value="GAI44049.1"/>
    <property type="molecule type" value="Genomic_DNA"/>
</dbReference>
<feature type="transmembrane region" description="Helical" evidence="8">
    <location>
        <begin position="144"/>
        <end position="165"/>
    </location>
</feature>
<keyword evidence="4" id="KW-0808">Transferase</keyword>
<evidence type="ECO:0000256" key="2">
    <source>
        <dbReference type="ARBA" id="ARBA00004863"/>
    </source>
</evidence>
<evidence type="ECO:0000256" key="4">
    <source>
        <dbReference type="ARBA" id="ARBA00022679"/>
    </source>
</evidence>
<comment type="pathway">
    <text evidence="2">Quinol/quinone metabolism; menaquinone biosynthesis.</text>
</comment>
<organism evidence="9">
    <name type="scientific">marine sediment metagenome</name>
    <dbReference type="NCBI Taxonomy" id="412755"/>
    <lineage>
        <taxon>unclassified sequences</taxon>
        <taxon>metagenomes</taxon>
        <taxon>ecological metagenomes</taxon>
    </lineage>
</organism>
<dbReference type="InterPro" id="IPR026046">
    <property type="entry name" value="UBIAD1"/>
</dbReference>
<sequence length="211" mass="23543">MIKTFLKALRLPFLAGSIIPLITAAAFVFQRESFTPLPFVMALIGLSALHLGSNLLNDYYDSKGSDPINIRLTPFSGGSRVIQENEIQPDTILALSLSFFFIGVACGIWFTFWGRPYVLLIGLFGLLAGWTYSSPPLQLMSRGLGEPLIFFAFGPIITLGTYYVMTDTLSWYAFLIGIPHGFFIMAVIWINEFPDYQADLKANKKNLVIRP</sequence>
<keyword evidence="7 8" id="KW-0472">Membrane</keyword>
<protein>
    <recommendedName>
        <fullName evidence="10">1,4-dihydroxy-2-naphthoate octaprenyltransferase</fullName>
    </recommendedName>
</protein>
<dbReference type="CDD" id="cd13962">
    <property type="entry name" value="PT_UbiA_UBIAD1"/>
    <property type="match status" value="1"/>
</dbReference>
<dbReference type="GO" id="GO:0009234">
    <property type="term" value="P:menaquinone biosynthetic process"/>
    <property type="evidence" value="ECO:0007669"/>
    <property type="project" value="UniProtKB-UniPathway"/>
</dbReference>
<dbReference type="Gene3D" id="1.10.357.140">
    <property type="entry name" value="UbiA prenyltransferase"/>
    <property type="match status" value="1"/>
</dbReference>
<evidence type="ECO:0000256" key="6">
    <source>
        <dbReference type="ARBA" id="ARBA00022989"/>
    </source>
</evidence>
<evidence type="ECO:0008006" key="10">
    <source>
        <dbReference type="Google" id="ProtNLM"/>
    </source>
</evidence>
<evidence type="ECO:0000256" key="8">
    <source>
        <dbReference type="SAM" id="Phobius"/>
    </source>
</evidence>
<dbReference type="GO" id="GO:0016020">
    <property type="term" value="C:membrane"/>
    <property type="evidence" value="ECO:0007669"/>
    <property type="project" value="UniProtKB-SubCell"/>
</dbReference>
<evidence type="ECO:0000256" key="5">
    <source>
        <dbReference type="ARBA" id="ARBA00022692"/>
    </source>
</evidence>
<dbReference type="PANTHER" id="PTHR13929">
    <property type="entry name" value="1,4-DIHYDROXY-2-NAPHTHOATE OCTAPRENYLTRANSFERASE"/>
    <property type="match status" value="1"/>
</dbReference>
<feature type="transmembrane region" description="Helical" evidence="8">
    <location>
        <begin position="92"/>
        <end position="110"/>
    </location>
</feature>
<feature type="transmembrane region" description="Helical" evidence="8">
    <location>
        <begin position="12"/>
        <end position="30"/>
    </location>
</feature>
<dbReference type="GO" id="GO:0042371">
    <property type="term" value="P:vitamin K biosynthetic process"/>
    <property type="evidence" value="ECO:0007669"/>
    <property type="project" value="TreeGrafter"/>
</dbReference>
<keyword evidence="5 8" id="KW-0812">Transmembrane</keyword>
<evidence type="ECO:0000256" key="3">
    <source>
        <dbReference type="ARBA" id="ARBA00022428"/>
    </source>
</evidence>
<feature type="transmembrane region" description="Helical" evidence="8">
    <location>
        <begin position="171"/>
        <end position="191"/>
    </location>
</feature>
<dbReference type="InterPro" id="IPR044878">
    <property type="entry name" value="UbiA_sf"/>
</dbReference>
<dbReference type="Pfam" id="PF01040">
    <property type="entry name" value="UbiA"/>
    <property type="match status" value="1"/>
</dbReference>
<keyword evidence="6 8" id="KW-1133">Transmembrane helix</keyword>
<evidence type="ECO:0000256" key="7">
    <source>
        <dbReference type="ARBA" id="ARBA00023136"/>
    </source>
</evidence>
<proteinExistence type="predicted"/>
<dbReference type="AlphaFoldDB" id="X1QLA9"/>
<gene>
    <name evidence="9" type="ORF">S06H3_39373</name>
</gene>
<name>X1QLA9_9ZZZZ</name>
<keyword evidence="3" id="KW-0474">Menaquinone biosynthesis</keyword>
<comment type="subcellular location">
    <subcellularLocation>
        <location evidence="1">Membrane</location>
        <topology evidence="1">Multi-pass membrane protein</topology>
    </subcellularLocation>
</comment>
<dbReference type="PANTHER" id="PTHR13929:SF0">
    <property type="entry name" value="UBIA PRENYLTRANSFERASE DOMAIN-CONTAINING PROTEIN 1"/>
    <property type="match status" value="1"/>
</dbReference>
<comment type="caution">
    <text evidence="9">The sequence shown here is derived from an EMBL/GenBank/DDBJ whole genome shotgun (WGS) entry which is preliminary data.</text>
</comment>
<feature type="non-terminal residue" evidence="9">
    <location>
        <position position="211"/>
    </location>
</feature>
<dbReference type="GO" id="GO:0004659">
    <property type="term" value="F:prenyltransferase activity"/>
    <property type="evidence" value="ECO:0007669"/>
    <property type="project" value="InterPro"/>
</dbReference>
<evidence type="ECO:0000313" key="9">
    <source>
        <dbReference type="EMBL" id="GAI44049.1"/>
    </source>
</evidence>
<dbReference type="InterPro" id="IPR000537">
    <property type="entry name" value="UbiA_prenyltransferase"/>
</dbReference>
<dbReference type="UniPathway" id="UPA00079"/>
<reference evidence="9" key="1">
    <citation type="journal article" date="2014" name="Front. Microbiol.">
        <title>High frequency of phylogenetically diverse reductive dehalogenase-homologous genes in deep subseafloor sedimentary metagenomes.</title>
        <authorList>
            <person name="Kawai M."/>
            <person name="Futagami T."/>
            <person name="Toyoda A."/>
            <person name="Takaki Y."/>
            <person name="Nishi S."/>
            <person name="Hori S."/>
            <person name="Arai W."/>
            <person name="Tsubouchi T."/>
            <person name="Morono Y."/>
            <person name="Uchiyama I."/>
            <person name="Ito T."/>
            <person name="Fujiyama A."/>
            <person name="Inagaki F."/>
            <person name="Takami H."/>
        </authorList>
    </citation>
    <scope>NUCLEOTIDE SEQUENCE</scope>
    <source>
        <strain evidence="9">Expedition CK06-06</strain>
    </source>
</reference>